<accession>M0BDW1</accession>
<feature type="region of interest" description="Disordered" evidence="4">
    <location>
        <begin position="239"/>
        <end position="318"/>
    </location>
</feature>
<dbReference type="PATRIC" id="fig|1227491.4.peg.524"/>
<dbReference type="Proteomes" id="UP000011591">
    <property type="component" value="Unassembled WGS sequence"/>
</dbReference>
<feature type="compositionally biased region" description="Acidic residues" evidence="4">
    <location>
        <begin position="301"/>
        <end position="311"/>
    </location>
</feature>
<feature type="domain" description="Solute-binding protein family 5" evidence="5">
    <location>
        <begin position="317"/>
        <end position="636"/>
    </location>
</feature>
<name>M0BDW1_9EURY</name>
<evidence type="ECO:0000256" key="2">
    <source>
        <dbReference type="ARBA" id="ARBA00022448"/>
    </source>
</evidence>
<keyword evidence="3" id="KW-0732">Signal</keyword>
<dbReference type="GO" id="GO:1904680">
    <property type="term" value="F:peptide transmembrane transporter activity"/>
    <property type="evidence" value="ECO:0007669"/>
    <property type="project" value="TreeGrafter"/>
</dbReference>
<dbReference type="GO" id="GO:0015833">
    <property type="term" value="P:peptide transport"/>
    <property type="evidence" value="ECO:0007669"/>
    <property type="project" value="TreeGrafter"/>
</dbReference>
<evidence type="ECO:0000256" key="3">
    <source>
        <dbReference type="ARBA" id="ARBA00022729"/>
    </source>
</evidence>
<comment type="caution">
    <text evidence="6">The sequence shown here is derived from an EMBL/GenBank/DDBJ whole genome shotgun (WGS) entry which is preliminary data.</text>
</comment>
<feature type="compositionally biased region" description="Acidic residues" evidence="4">
    <location>
        <begin position="249"/>
        <end position="261"/>
    </location>
</feature>
<evidence type="ECO:0000313" key="7">
    <source>
        <dbReference type="Proteomes" id="UP000011591"/>
    </source>
</evidence>
<dbReference type="Pfam" id="PF00496">
    <property type="entry name" value="SBP_bac_5"/>
    <property type="match status" value="1"/>
</dbReference>
<dbReference type="EMBL" id="AOIP01000012">
    <property type="protein sequence ID" value="ELZ08995.1"/>
    <property type="molecule type" value="Genomic_DNA"/>
</dbReference>
<dbReference type="PANTHER" id="PTHR30290:SF9">
    <property type="entry name" value="OLIGOPEPTIDE-BINDING PROTEIN APPA"/>
    <property type="match status" value="1"/>
</dbReference>
<dbReference type="SUPFAM" id="SSF53850">
    <property type="entry name" value="Periplasmic binding protein-like II"/>
    <property type="match status" value="2"/>
</dbReference>
<proteinExistence type="inferred from homology"/>
<evidence type="ECO:0000259" key="5">
    <source>
        <dbReference type="Pfam" id="PF00496"/>
    </source>
</evidence>
<evidence type="ECO:0000256" key="4">
    <source>
        <dbReference type="SAM" id="MobiDB-lite"/>
    </source>
</evidence>
<dbReference type="InterPro" id="IPR039424">
    <property type="entry name" value="SBP_5"/>
</dbReference>
<dbReference type="Gene3D" id="3.10.105.10">
    <property type="entry name" value="Dipeptide-binding Protein, Domain 3"/>
    <property type="match status" value="2"/>
</dbReference>
<dbReference type="InterPro" id="IPR000914">
    <property type="entry name" value="SBP_5_dom"/>
</dbReference>
<reference evidence="6 7" key="1">
    <citation type="journal article" date="2014" name="PLoS Genet.">
        <title>Phylogenetically driven sequencing of extremely halophilic archaea reveals strategies for static and dynamic osmo-response.</title>
        <authorList>
            <person name="Becker E.A."/>
            <person name="Seitzer P.M."/>
            <person name="Tritt A."/>
            <person name="Larsen D."/>
            <person name="Krusor M."/>
            <person name="Yao A.I."/>
            <person name="Wu D."/>
            <person name="Madern D."/>
            <person name="Eisen J.A."/>
            <person name="Darling A.E."/>
            <person name="Facciotti M.T."/>
        </authorList>
    </citation>
    <scope>NUCLEOTIDE SEQUENCE [LARGE SCALE GENOMIC DNA]</scope>
    <source>
        <strain evidence="6 7">DSM 13077</strain>
    </source>
</reference>
<feature type="compositionally biased region" description="Acidic residues" evidence="4">
    <location>
        <begin position="278"/>
        <end position="290"/>
    </location>
</feature>
<gene>
    <name evidence="6" type="ORF">C480_02558</name>
</gene>
<evidence type="ECO:0000256" key="1">
    <source>
        <dbReference type="ARBA" id="ARBA00005695"/>
    </source>
</evidence>
<dbReference type="Gene3D" id="3.40.190.10">
    <property type="entry name" value="Periplasmic binding protein-like II"/>
    <property type="match status" value="1"/>
</dbReference>
<dbReference type="AlphaFoldDB" id="M0BDW1"/>
<comment type="similarity">
    <text evidence="1">Belongs to the bacterial solute-binding protein 5 family.</text>
</comment>
<keyword evidence="2" id="KW-0813">Transport</keyword>
<sequence>MLAASVGLSASTSGCLQHVRSIVNRNEVEQLSLTITTLSADGDRESIQLAQDIGATLETAGIDIEIDMQSREAFRRTVLINHDFDIYVGRHPGDIRPDFLYETLHSKFADESGWQNPFGFTNLTFDTYLDRQQRAGGEEREQAVSRTLEALALEQPFVPICVPHEFRLVRTDRFDGWKQGHLATRMGYLGLDPPTTEEAVLRAAHTDSRPSQNLNPLAVEFRNRGLVTGLLYDSLAVPRWSGDGTDAGGGDEETDGVEEDGDRTYSPWLGTDWTWNENENETEAENEEGDERTGNGSGIDTDTDTDTDIELNPDTQLEPTGTLTVTLREDCQFHDGHELTADDVAFTIDFLSDTTRDDSEFPAPSPRYRGHVDPIADVTKQGEYELEFTCTASEPVAKRVLEIPILPAHIWTERTETASIPAITVADGTTEALITENLPPVGSGPFQFENRTQREFVTLERYDEHFTRRESVALPEPSAETLRIRIDPRSTSAIELVESDEADVTSLALESYVVDDVLAAESEREQTSDSDPIEVIESSTGSFYHLGFNARTAPFSNPRFRRVIARLIDKEQLVSDVFYGHARPIAAPVTREWTPDSLAWTGTDPETPFLGTDGELDVEAARAAFEEAGFRYDDEGRLRVRY</sequence>
<organism evidence="6 7">
    <name type="scientific">Natrialba aegyptia DSM 13077</name>
    <dbReference type="NCBI Taxonomy" id="1227491"/>
    <lineage>
        <taxon>Archaea</taxon>
        <taxon>Methanobacteriati</taxon>
        <taxon>Methanobacteriota</taxon>
        <taxon>Stenosarchaea group</taxon>
        <taxon>Halobacteria</taxon>
        <taxon>Halobacteriales</taxon>
        <taxon>Natrialbaceae</taxon>
        <taxon>Natrialba</taxon>
    </lineage>
</organism>
<protein>
    <submittedName>
        <fullName evidence="6">Family 5 extracellular solute-binding protein</fullName>
    </submittedName>
</protein>
<dbReference type="CDD" id="cd00995">
    <property type="entry name" value="PBP2_NikA_DppA_OppA_like"/>
    <property type="match status" value="1"/>
</dbReference>
<keyword evidence="7" id="KW-1185">Reference proteome</keyword>
<dbReference type="PANTHER" id="PTHR30290">
    <property type="entry name" value="PERIPLASMIC BINDING COMPONENT OF ABC TRANSPORTER"/>
    <property type="match status" value="1"/>
</dbReference>
<dbReference type="OrthoDB" id="194307at2157"/>
<evidence type="ECO:0000313" key="6">
    <source>
        <dbReference type="EMBL" id="ELZ08995.1"/>
    </source>
</evidence>